<dbReference type="Gene3D" id="1.10.10.10">
    <property type="entry name" value="Winged helix-like DNA-binding domain superfamily/Winged helix DNA-binding domain"/>
    <property type="match status" value="1"/>
</dbReference>
<dbReference type="Proteomes" id="UP000003812">
    <property type="component" value="Unassembled WGS sequence"/>
</dbReference>
<keyword evidence="3" id="KW-0804">Transcription</keyword>
<keyword evidence="1" id="KW-0805">Transcription regulation</keyword>
<dbReference type="PANTHER" id="PTHR30514:SF1">
    <property type="entry name" value="HTH-TYPE TRANSCRIPTIONAL REGULATOR HEXR-RELATED"/>
    <property type="match status" value="1"/>
</dbReference>
<dbReference type="AlphaFoldDB" id="E3CE64"/>
<dbReference type="InterPro" id="IPR001347">
    <property type="entry name" value="SIS_dom"/>
</dbReference>
<dbReference type="SUPFAM" id="SSF53697">
    <property type="entry name" value="SIS domain"/>
    <property type="match status" value="1"/>
</dbReference>
<dbReference type="InterPro" id="IPR046348">
    <property type="entry name" value="SIS_dom_sf"/>
</dbReference>
<dbReference type="Pfam" id="PF01418">
    <property type="entry name" value="HTH_6"/>
    <property type="match status" value="1"/>
</dbReference>
<keyword evidence="2" id="KW-0238">DNA-binding</keyword>
<sequence>MSMNLFDYHKAKGLNNSELSVYNFILQHRDKVATMTIRELSTSINLSTTTIIRFAKKMGFDSYNDLKYALSRSEDKENKHRHYFPIDIPAIQFLQTSVQDEALKKQLSEIADLIVQAKQVIFLGVGTSLSLAEYGSYLFSGIGILSFAITNPFYSLKLHHSNLEDVLVIALSVSGETEEVLTLVQGFKERNAKIVSLTNTDISTLSQLSDINLSYFMPVAYADSSLRSTNLTTQIPVVYFLESLRYQVYLKK</sequence>
<dbReference type="CDD" id="cd05013">
    <property type="entry name" value="SIS_RpiR"/>
    <property type="match status" value="1"/>
</dbReference>
<accession>E3CE64</accession>
<dbReference type="InterPro" id="IPR000281">
    <property type="entry name" value="HTH_RpiR"/>
</dbReference>
<dbReference type="InterPro" id="IPR035472">
    <property type="entry name" value="RpiR-like_SIS"/>
</dbReference>
<dbReference type="SUPFAM" id="SSF46689">
    <property type="entry name" value="Homeodomain-like"/>
    <property type="match status" value="1"/>
</dbReference>
<name>E3CE64_STRPA</name>
<proteinExistence type="predicted"/>
<gene>
    <name evidence="6" type="ORF">HMPREF9626_1211</name>
</gene>
<dbReference type="PANTHER" id="PTHR30514">
    <property type="entry name" value="GLUCOKINASE"/>
    <property type="match status" value="1"/>
</dbReference>
<comment type="caution">
    <text evidence="6">The sequence shown here is derived from an EMBL/GenBank/DDBJ whole genome shotgun (WGS) entry which is preliminary data.</text>
</comment>
<dbReference type="InterPro" id="IPR009057">
    <property type="entry name" value="Homeodomain-like_sf"/>
</dbReference>
<feature type="domain" description="HTH rpiR-type" evidence="4">
    <location>
        <begin position="1"/>
        <end position="77"/>
    </location>
</feature>
<dbReference type="PROSITE" id="PS51071">
    <property type="entry name" value="HTH_RPIR"/>
    <property type="match status" value="1"/>
</dbReference>
<dbReference type="GO" id="GO:0003677">
    <property type="term" value="F:DNA binding"/>
    <property type="evidence" value="ECO:0007669"/>
    <property type="project" value="UniProtKB-KW"/>
</dbReference>
<dbReference type="GO" id="GO:1901135">
    <property type="term" value="P:carbohydrate derivative metabolic process"/>
    <property type="evidence" value="ECO:0007669"/>
    <property type="project" value="InterPro"/>
</dbReference>
<evidence type="ECO:0000313" key="6">
    <source>
        <dbReference type="EMBL" id="EFQ55114.1"/>
    </source>
</evidence>
<dbReference type="Pfam" id="PF01380">
    <property type="entry name" value="SIS"/>
    <property type="match status" value="1"/>
</dbReference>
<evidence type="ECO:0000256" key="2">
    <source>
        <dbReference type="ARBA" id="ARBA00023125"/>
    </source>
</evidence>
<dbReference type="Gene3D" id="3.40.50.10490">
    <property type="entry name" value="Glucose-6-phosphate isomerase like protein, domain 1"/>
    <property type="match status" value="1"/>
</dbReference>
<evidence type="ECO:0000256" key="3">
    <source>
        <dbReference type="ARBA" id="ARBA00023163"/>
    </source>
</evidence>
<feature type="domain" description="SIS" evidence="5">
    <location>
        <begin position="110"/>
        <end position="251"/>
    </location>
</feature>
<protein>
    <submittedName>
        <fullName evidence="6">SIS domain protein</fullName>
    </submittedName>
</protein>
<dbReference type="EMBL" id="AEKM01000010">
    <property type="protein sequence ID" value="EFQ55114.1"/>
    <property type="molecule type" value="Genomic_DNA"/>
</dbReference>
<organism evidence="6 7">
    <name type="scientific">Streptococcus parasanguinis F0405</name>
    <dbReference type="NCBI Taxonomy" id="905067"/>
    <lineage>
        <taxon>Bacteria</taxon>
        <taxon>Bacillati</taxon>
        <taxon>Bacillota</taxon>
        <taxon>Bacilli</taxon>
        <taxon>Lactobacillales</taxon>
        <taxon>Streptococcaceae</taxon>
        <taxon>Streptococcus</taxon>
    </lineage>
</organism>
<dbReference type="GO" id="GO:0003700">
    <property type="term" value="F:DNA-binding transcription factor activity"/>
    <property type="evidence" value="ECO:0007669"/>
    <property type="project" value="InterPro"/>
</dbReference>
<evidence type="ECO:0000259" key="5">
    <source>
        <dbReference type="PROSITE" id="PS51464"/>
    </source>
</evidence>
<evidence type="ECO:0000259" key="4">
    <source>
        <dbReference type="PROSITE" id="PS51071"/>
    </source>
</evidence>
<dbReference type="InterPro" id="IPR047640">
    <property type="entry name" value="RpiR-like"/>
</dbReference>
<reference evidence="6 7" key="1">
    <citation type="submission" date="2010-10" db="EMBL/GenBank/DDBJ databases">
        <authorList>
            <person name="Durkin A.S."/>
            <person name="Madupu R."/>
            <person name="Torralba M."/>
            <person name="Gillis M."/>
            <person name="Methe B."/>
            <person name="Sutton G."/>
            <person name="Nelson K.E."/>
        </authorList>
    </citation>
    <scope>NUCLEOTIDE SEQUENCE [LARGE SCALE GENOMIC DNA]</scope>
    <source>
        <strain evidence="6 7">F0405</strain>
    </source>
</reference>
<dbReference type="InterPro" id="IPR036388">
    <property type="entry name" value="WH-like_DNA-bd_sf"/>
</dbReference>
<evidence type="ECO:0000313" key="7">
    <source>
        <dbReference type="Proteomes" id="UP000003812"/>
    </source>
</evidence>
<dbReference type="PROSITE" id="PS51464">
    <property type="entry name" value="SIS"/>
    <property type="match status" value="1"/>
</dbReference>
<evidence type="ECO:0000256" key="1">
    <source>
        <dbReference type="ARBA" id="ARBA00023015"/>
    </source>
</evidence>
<dbReference type="GO" id="GO:0097367">
    <property type="term" value="F:carbohydrate derivative binding"/>
    <property type="evidence" value="ECO:0007669"/>
    <property type="project" value="InterPro"/>
</dbReference>